<feature type="region of interest" description="Disordered" evidence="1">
    <location>
        <begin position="1"/>
        <end position="82"/>
    </location>
</feature>
<evidence type="ECO:0000313" key="2">
    <source>
        <dbReference type="Proteomes" id="UP000887575"/>
    </source>
</evidence>
<evidence type="ECO:0000256" key="1">
    <source>
        <dbReference type="SAM" id="MobiDB-lite"/>
    </source>
</evidence>
<feature type="compositionally biased region" description="Low complexity" evidence="1">
    <location>
        <begin position="16"/>
        <end position="35"/>
    </location>
</feature>
<organism evidence="2 3">
    <name type="scientific">Mesorhabditis belari</name>
    <dbReference type="NCBI Taxonomy" id="2138241"/>
    <lineage>
        <taxon>Eukaryota</taxon>
        <taxon>Metazoa</taxon>
        <taxon>Ecdysozoa</taxon>
        <taxon>Nematoda</taxon>
        <taxon>Chromadorea</taxon>
        <taxon>Rhabditida</taxon>
        <taxon>Rhabditina</taxon>
        <taxon>Rhabditomorpha</taxon>
        <taxon>Rhabditoidea</taxon>
        <taxon>Rhabditidae</taxon>
        <taxon>Mesorhabditinae</taxon>
        <taxon>Mesorhabditis</taxon>
    </lineage>
</organism>
<feature type="region of interest" description="Disordered" evidence="1">
    <location>
        <begin position="245"/>
        <end position="272"/>
    </location>
</feature>
<reference evidence="3" key="1">
    <citation type="submission" date="2024-02" db="UniProtKB">
        <authorList>
            <consortium name="WormBaseParasite"/>
        </authorList>
    </citation>
    <scope>IDENTIFICATION</scope>
</reference>
<dbReference type="WBParaSite" id="MBELARI_LOCUS15143">
    <property type="protein sequence ID" value="MBELARI_LOCUS15143"/>
    <property type="gene ID" value="MBELARI_LOCUS15143"/>
</dbReference>
<accession>A0AAF3EM71</accession>
<protein>
    <submittedName>
        <fullName evidence="3">Uncharacterized protein</fullName>
    </submittedName>
</protein>
<dbReference type="Proteomes" id="UP000887575">
    <property type="component" value="Unassembled WGS sequence"/>
</dbReference>
<sequence>MEFHRIPSNELATAQSISRRASSSSSRHSSNDVSSLCGEIMSMPPQTATTQPTQTPLTYAQSSSQLGTSSTTGTTTTTSTSTEGVAGRYRVYNTGQDVTAKHLEQLCVVPSALQATNDGVVCVQPFVTILEYPDLGRNEQHAKHAERGSNNPWRKHGALSKICEIGGMVHVGDRKQKQYKCVMPGSSTPCAPETPEMTLNRDKTRASLLDTLQLNQGVPAAQLACDMALAIETLVAETCDFIEQPSSTVDGSKNGETTSTRAETGNEKEKKI</sequence>
<feature type="compositionally biased region" description="Low complexity" evidence="1">
    <location>
        <begin position="44"/>
        <end position="82"/>
    </location>
</feature>
<keyword evidence="2" id="KW-1185">Reference proteome</keyword>
<proteinExistence type="predicted"/>
<evidence type="ECO:0000313" key="3">
    <source>
        <dbReference type="WBParaSite" id="MBELARI_LOCUS15143"/>
    </source>
</evidence>
<dbReference type="AlphaFoldDB" id="A0AAF3EM71"/>
<feature type="compositionally biased region" description="Polar residues" evidence="1">
    <location>
        <begin position="245"/>
        <end position="263"/>
    </location>
</feature>
<name>A0AAF3EM71_9BILA</name>